<keyword evidence="1" id="KW-0472">Membrane</keyword>
<gene>
    <name evidence="2" type="ORF">MNB_SM-4-706</name>
</gene>
<dbReference type="AlphaFoldDB" id="A0A1W1CVQ6"/>
<keyword evidence="1" id="KW-0812">Transmembrane</keyword>
<accession>A0A1W1CVQ6</accession>
<reference evidence="2" key="1">
    <citation type="submission" date="2016-10" db="EMBL/GenBank/DDBJ databases">
        <authorList>
            <person name="de Groot N.N."/>
        </authorList>
    </citation>
    <scope>NUCLEOTIDE SEQUENCE</scope>
</reference>
<evidence type="ECO:0000313" key="2">
    <source>
        <dbReference type="EMBL" id="SFV69751.1"/>
    </source>
</evidence>
<evidence type="ECO:0000256" key="1">
    <source>
        <dbReference type="SAM" id="Phobius"/>
    </source>
</evidence>
<sequence>MYICARCFFYLRVVKSMAFYYLCVGYVGVFYDESELKTLG</sequence>
<name>A0A1W1CVQ6_9ZZZZ</name>
<keyword evidence="1" id="KW-1133">Transmembrane helix</keyword>
<protein>
    <submittedName>
        <fullName evidence="2">Uncharacterized protein</fullName>
    </submittedName>
</protein>
<dbReference type="EMBL" id="FPHF01000115">
    <property type="protein sequence ID" value="SFV69751.1"/>
    <property type="molecule type" value="Genomic_DNA"/>
</dbReference>
<proteinExistence type="predicted"/>
<feature type="transmembrane region" description="Helical" evidence="1">
    <location>
        <begin position="7"/>
        <end position="31"/>
    </location>
</feature>
<organism evidence="2">
    <name type="scientific">hydrothermal vent metagenome</name>
    <dbReference type="NCBI Taxonomy" id="652676"/>
    <lineage>
        <taxon>unclassified sequences</taxon>
        <taxon>metagenomes</taxon>
        <taxon>ecological metagenomes</taxon>
    </lineage>
</organism>